<name>A0A913YKM3_EXADI</name>
<dbReference type="AlphaFoldDB" id="A0A913YKM3"/>
<proteinExistence type="predicted"/>
<protein>
    <recommendedName>
        <fullName evidence="1">NIDO domain-containing protein</fullName>
    </recommendedName>
</protein>
<dbReference type="GeneID" id="114575038"/>
<keyword evidence="3" id="KW-1185">Reference proteome</keyword>
<dbReference type="OrthoDB" id="6051552at2759"/>
<reference evidence="2" key="1">
    <citation type="submission" date="2022-11" db="UniProtKB">
        <authorList>
            <consortium name="EnsemblMetazoa"/>
        </authorList>
    </citation>
    <scope>IDENTIFICATION</scope>
</reference>
<evidence type="ECO:0000313" key="3">
    <source>
        <dbReference type="Proteomes" id="UP000887567"/>
    </source>
</evidence>
<dbReference type="RefSeq" id="XP_028514866.1">
    <property type="nucleotide sequence ID" value="XM_028659065.1"/>
</dbReference>
<dbReference type="GO" id="GO:0007160">
    <property type="term" value="P:cell-matrix adhesion"/>
    <property type="evidence" value="ECO:0007669"/>
    <property type="project" value="InterPro"/>
</dbReference>
<organism evidence="2 3">
    <name type="scientific">Exaiptasia diaphana</name>
    <name type="common">Tropical sea anemone</name>
    <name type="synonym">Aiptasia pulchella</name>
    <dbReference type="NCBI Taxonomy" id="2652724"/>
    <lineage>
        <taxon>Eukaryota</taxon>
        <taxon>Metazoa</taxon>
        <taxon>Cnidaria</taxon>
        <taxon>Anthozoa</taxon>
        <taxon>Hexacorallia</taxon>
        <taxon>Actiniaria</taxon>
        <taxon>Aiptasiidae</taxon>
        <taxon>Exaiptasia</taxon>
    </lineage>
</organism>
<dbReference type="InterPro" id="IPR003886">
    <property type="entry name" value="NIDO_dom"/>
</dbReference>
<dbReference type="Proteomes" id="UP000887567">
    <property type="component" value="Unplaced"/>
</dbReference>
<sequence length="140" mass="15744">FQCGFNAGDGINWKRITNTTFLDLPYTTNVNQPGIWMFRLDNAAINNGGCNTKGHLTIKPYKVDMLGGRNVELHGPCYENYNQIMCKFRDGTPSKGALISYLDDTLARCTVPMVFFIGPAKLYLSLDNGITYPYDGTFFY</sequence>
<dbReference type="EnsemblMetazoa" id="XM_028659065.1">
    <property type="protein sequence ID" value="XP_028514866.1"/>
    <property type="gene ID" value="LOC114575038"/>
</dbReference>
<dbReference type="SUPFAM" id="SSF81296">
    <property type="entry name" value="E set domains"/>
    <property type="match status" value="1"/>
</dbReference>
<evidence type="ECO:0000313" key="2">
    <source>
        <dbReference type="EnsemblMetazoa" id="XP_028514866.1"/>
    </source>
</evidence>
<feature type="domain" description="NIDO" evidence="1">
    <location>
        <begin position="1"/>
        <end position="43"/>
    </location>
</feature>
<dbReference type="PROSITE" id="PS51220">
    <property type="entry name" value="NIDO"/>
    <property type="match status" value="1"/>
</dbReference>
<evidence type="ECO:0000259" key="1">
    <source>
        <dbReference type="PROSITE" id="PS51220"/>
    </source>
</evidence>
<dbReference type="KEGG" id="epa:114575038"/>
<dbReference type="InterPro" id="IPR014756">
    <property type="entry name" value="Ig_E-set"/>
</dbReference>
<accession>A0A913YKM3</accession>